<proteinExistence type="predicted"/>
<dbReference type="SUPFAM" id="SSF47413">
    <property type="entry name" value="lambda repressor-like DNA-binding domains"/>
    <property type="match status" value="2"/>
</dbReference>
<feature type="domain" description="HTH cro/C1-type" evidence="2">
    <location>
        <begin position="84"/>
        <end position="138"/>
    </location>
</feature>
<evidence type="ECO:0000256" key="1">
    <source>
        <dbReference type="ARBA" id="ARBA00023125"/>
    </source>
</evidence>
<reference evidence="4" key="1">
    <citation type="submission" date="2018-04" db="EMBL/GenBank/DDBJ databases">
        <title>Draft Genome Sequences of 10 Lactobacillus Species from 22 Commercial Probiotic Products.</title>
        <authorList>
            <person name="Gangiredla J."/>
            <person name="Barnaba T.J."/>
            <person name="Mammel M.K."/>
            <person name="Lacher D.W."/>
            <person name="Elkins C.A."/>
            <person name="Lampel K.A."/>
            <person name="Whitehouse C.A."/>
            <person name="Tartera C."/>
        </authorList>
    </citation>
    <scope>NUCLEOTIDE SEQUENCE [LARGE SCALE GENOMIC DNA]</scope>
    <source>
        <strain evidence="4">DS12_10</strain>
    </source>
</reference>
<dbReference type="Pfam" id="PF01381">
    <property type="entry name" value="HTH_3"/>
    <property type="match status" value="2"/>
</dbReference>
<accession>A0A2T5Q459</accession>
<name>A0A2T5Q459_LIMRT</name>
<dbReference type="AlphaFoldDB" id="A0A2T5Q459"/>
<organism evidence="3 4">
    <name type="scientific">Limosilactobacillus reuteri</name>
    <name type="common">Lactobacillus reuteri</name>
    <dbReference type="NCBI Taxonomy" id="1598"/>
    <lineage>
        <taxon>Bacteria</taxon>
        <taxon>Bacillati</taxon>
        <taxon>Bacillota</taxon>
        <taxon>Bacilli</taxon>
        <taxon>Lactobacillales</taxon>
        <taxon>Lactobacillaceae</taxon>
        <taxon>Limosilactobacillus</taxon>
    </lineage>
</organism>
<dbReference type="PANTHER" id="PTHR46558">
    <property type="entry name" value="TRACRIPTIONAL REGULATORY PROTEIN-RELATED-RELATED"/>
    <property type="match status" value="1"/>
</dbReference>
<dbReference type="SMART" id="SM00530">
    <property type="entry name" value="HTH_XRE"/>
    <property type="match status" value="2"/>
</dbReference>
<dbReference type="PANTHER" id="PTHR46558:SF4">
    <property type="entry name" value="DNA-BIDING PHAGE PROTEIN"/>
    <property type="match status" value="1"/>
</dbReference>
<dbReference type="InterPro" id="IPR001387">
    <property type="entry name" value="Cro/C1-type_HTH"/>
</dbReference>
<evidence type="ECO:0000313" key="3">
    <source>
        <dbReference type="EMBL" id="PTV04263.1"/>
    </source>
</evidence>
<dbReference type="GO" id="GO:0003677">
    <property type="term" value="F:DNA binding"/>
    <property type="evidence" value="ECO:0007669"/>
    <property type="project" value="UniProtKB-KW"/>
</dbReference>
<gene>
    <name evidence="3" type="ORF">DB325_04230</name>
</gene>
<dbReference type="Gene3D" id="1.10.260.40">
    <property type="entry name" value="lambda repressor-like DNA-binding domains"/>
    <property type="match status" value="2"/>
</dbReference>
<keyword evidence="1" id="KW-0238">DNA-binding</keyword>
<dbReference type="InterPro" id="IPR010982">
    <property type="entry name" value="Lambda_DNA-bd_dom_sf"/>
</dbReference>
<dbReference type="CDD" id="cd00093">
    <property type="entry name" value="HTH_XRE"/>
    <property type="match status" value="2"/>
</dbReference>
<evidence type="ECO:0000259" key="2">
    <source>
        <dbReference type="PROSITE" id="PS50943"/>
    </source>
</evidence>
<feature type="domain" description="HTH cro/C1-type" evidence="2">
    <location>
        <begin position="8"/>
        <end position="62"/>
    </location>
</feature>
<dbReference type="Proteomes" id="UP000244083">
    <property type="component" value="Unassembled WGS sequence"/>
</dbReference>
<evidence type="ECO:0000313" key="4">
    <source>
        <dbReference type="Proteomes" id="UP000244083"/>
    </source>
</evidence>
<dbReference type="PROSITE" id="PS50943">
    <property type="entry name" value="HTH_CROC1"/>
    <property type="match status" value="2"/>
</dbReference>
<dbReference type="EMBL" id="QAZN01000005">
    <property type="protein sequence ID" value="PTV04263.1"/>
    <property type="molecule type" value="Genomic_DNA"/>
</dbReference>
<comment type="caution">
    <text evidence="3">The sequence shown here is derived from an EMBL/GenBank/DDBJ whole genome shotgun (WGS) entry which is preliminary data.</text>
</comment>
<protein>
    <recommendedName>
        <fullName evidence="2">HTH cro/C1-type domain-containing protein</fullName>
    </recommendedName>
</protein>
<dbReference type="RefSeq" id="WP_107721253.1">
    <property type="nucleotide sequence ID" value="NZ_QAZN01000005.1"/>
</dbReference>
<sequence length="158" mass="18186">MSLLGDSLTRRRGELKLTQLEVAELVNTTTRAISDYETGKRVPTLKRILELSNAYQVEPEVLFRLARHDVEDGYQRAKYLSTFLVKARHRLGKTQKEIAKELGLSEQAVQKHEVGQRNPSLKAMMKYSRIYHIDIYKLVDLAIKDIKEGETNDINKNS</sequence>